<reference evidence="1 2" key="1">
    <citation type="journal article" date="2018" name="Front. Plant Sci.">
        <title>Red Clover (Trifolium pratense) and Zigzag Clover (T. medium) - A Picture of Genomic Similarities and Differences.</title>
        <authorList>
            <person name="Dluhosova J."/>
            <person name="Istvanek J."/>
            <person name="Nedelnik J."/>
            <person name="Repkova J."/>
        </authorList>
    </citation>
    <scope>NUCLEOTIDE SEQUENCE [LARGE SCALE GENOMIC DNA]</scope>
    <source>
        <strain evidence="2">cv. 10/8</strain>
        <tissue evidence="1">Leaf</tissue>
    </source>
</reference>
<feature type="non-terminal residue" evidence="1">
    <location>
        <position position="1"/>
    </location>
</feature>
<sequence>EDEPEAAHGLTTRAELVEKIHVMGQDVLDGVKFGFDNVVDQLKVLNPTIELNTEGLSMLKRVENGQIII</sequence>
<organism evidence="1 2">
    <name type="scientific">Trifolium medium</name>
    <dbReference type="NCBI Taxonomy" id="97028"/>
    <lineage>
        <taxon>Eukaryota</taxon>
        <taxon>Viridiplantae</taxon>
        <taxon>Streptophyta</taxon>
        <taxon>Embryophyta</taxon>
        <taxon>Tracheophyta</taxon>
        <taxon>Spermatophyta</taxon>
        <taxon>Magnoliopsida</taxon>
        <taxon>eudicotyledons</taxon>
        <taxon>Gunneridae</taxon>
        <taxon>Pentapetalae</taxon>
        <taxon>rosids</taxon>
        <taxon>fabids</taxon>
        <taxon>Fabales</taxon>
        <taxon>Fabaceae</taxon>
        <taxon>Papilionoideae</taxon>
        <taxon>50 kb inversion clade</taxon>
        <taxon>NPAAA clade</taxon>
        <taxon>Hologalegina</taxon>
        <taxon>IRL clade</taxon>
        <taxon>Trifolieae</taxon>
        <taxon>Trifolium</taxon>
    </lineage>
</organism>
<dbReference type="Proteomes" id="UP000265520">
    <property type="component" value="Unassembled WGS sequence"/>
</dbReference>
<evidence type="ECO:0000313" key="1">
    <source>
        <dbReference type="EMBL" id="MCI90307.1"/>
    </source>
</evidence>
<accession>A0A392VQY5</accession>
<evidence type="ECO:0000313" key="2">
    <source>
        <dbReference type="Proteomes" id="UP000265520"/>
    </source>
</evidence>
<dbReference type="AlphaFoldDB" id="A0A392VQY5"/>
<proteinExistence type="predicted"/>
<dbReference type="EMBL" id="LXQA011241054">
    <property type="protein sequence ID" value="MCI90307.1"/>
    <property type="molecule type" value="Genomic_DNA"/>
</dbReference>
<feature type="non-terminal residue" evidence="1">
    <location>
        <position position="69"/>
    </location>
</feature>
<protein>
    <submittedName>
        <fullName evidence="1">Uncharacterized protein</fullName>
    </submittedName>
</protein>
<name>A0A392VQY5_9FABA</name>
<comment type="caution">
    <text evidence="1">The sequence shown here is derived from an EMBL/GenBank/DDBJ whole genome shotgun (WGS) entry which is preliminary data.</text>
</comment>
<keyword evidence="2" id="KW-1185">Reference proteome</keyword>